<sequence>MKRTVMDNAIRSSVVVLGSLAFGYLSLELGYKPFLEKAEEYERSLQSSQQHVQQGFVCSPSQSLCFSFVSKERDVCCE</sequence>
<name>R0HCC1_9BRAS</name>
<dbReference type="InterPro" id="IPR038944">
    <property type="entry name" value="OEP7-like"/>
</dbReference>
<evidence type="ECO:0000313" key="1">
    <source>
        <dbReference type="EMBL" id="EOA22685.1"/>
    </source>
</evidence>
<evidence type="ECO:0000313" key="2">
    <source>
        <dbReference type="Proteomes" id="UP000029121"/>
    </source>
</evidence>
<keyword evidence="2" id="KW-1185">Reference proteome</keyword>
<dbReference type="PANTHER" id="PTHR33982">
    <property type="entry name" value="OUTER ENVELOPE MEMBRANE PROTEIN 7-RELATED"/>
    <property type="match status" value="1"/>
</dbReference>
<dbReference type="EMBL" id="KB870810">
    <property type="protein sequence ID" value="EOA22685.1"/>
    <property type="molecule type" value="Genomic_DNA"/>
</dbReference>
<proteinExistence type="predicted"/>
<reference evidence="2" key="1">
    <citation type="journal article" date="2013" name="Nat. Genet.">
        <title>The Capsella rubella genome and the genomic consequences of rapid mating system evolution.</title>
        <authorList>
            <person name="Slotte T."/>
            <person name="Hazzouri K.M."/>
            <person name="Agren J.A."/>
            <person name="Koenig D."/>
            <person name="Maumus F."/>
            <person name="Guo Y.L."/>
            <person name="Steige K."/>
            <person name="Platts A.E."/>
            <person name="Escobar J.S."/>
            <person name="Newman L.K."/>
            <person name="Wang W."/>
            <person name="Mandakova T."/>
            <person name="Vello E."/>
            <person name="Smith L.M."/>
            <person name="Henz S.R."/>
            <person name="Steffen J."/>
            <person name="Takuno S."/>
            <person name="Brandvain Y."/>
            <person name="Coop G."/>
            <person name="Andolfatto P."/>
            <person name="Hu T.T."/>
            <person name="Blanchette M."/>
            <person name="Clark R.M."/>
            <person name="Quesneville H."/>
            <person name="Nordborg M."/>
            <person name="Gaut B.S."/>
            <person name="Lysak M.A."/>
            <person name="Jenkins J."/>
            <person name="Grimwood J."/>
            <person name="Chapman J."/>
            <person name="Prochnik S."/>
            <person name="Shu S."/>
            <person name="Rokhsar D."/>
            <person name="Schmutz J."/>
            <person name="Weigel D."/>
            <person name="Wright S.I."/>
        </authorList>
    </citation>
    <scope>NUCLEOTIDE SEQUENCE [LARGE SCALE GENOMIC DNA]</scope>
    <source>
        <strain evidence="2">cv. Monte Gargano</strain>
    </source>
</reference>
<gene>
    <name evidence="1" type="ORF">CARUB_v10003389mg</name>
</gene>
<organism evidence="1 2">
    <name type="scientific">Capsella rubella</name>
    <dbReference type="NCBI Taxonomy" id="81985"/>
    <lineage>
        <taxon>Eukaryota</taxon>
        <taxon>Viridiplantae</taxon>
        <taxon>Streptophyta</taxon>
        <taxon>Embryophyta</taxon>
        <taxon>Tracheophyta</taxon>
        <taxon>Spermatophyta</taxon>
        <taxon>Magnoliopsida</taxon>
        <taxon>eudicotyledons</taxon>
        <taxon>Gunneridae</taxon>
        <taxon>Pentapetalae</taxon>
        <taxon>rosids</taxon>
        <taxon>malvids</taxon>
        <taxon>Brassicales</taxon>
        <taxon>Brassicaceae</taxon>
        <taxon>Camelineae</taxon>
        <taxon>Capsella</taxon>
    </lineage>
</organism>
<dbReference type="AlphaFoldDB" id="R0HCC1"/>
<accession>R0HCC1</accession>
<dbReference type="KEGG" id="crb:17883078"/>
<dbReference type="eggNOG" id="ENOG502SC4X">
    <property type="taxonomic scope" value="Eukaryota"/>
</dbReference>
<protein>
    <submittedName>
        <fullName evidence="1">Uncharacterized protein</fullName>
    </submittedName>
</protein>
<dbReference type="PANTHER" id="PTHR33982:SF4">
    <property type="entry name" value="TRANSMEMBRANE PROTEIN"/>
    <property type="match status" value="1"/>
</dbReference>
<dbReference type="Proteomes" id="UP000029121">
    <property type="component" value="Unassembled WGS sequence"/>
</dbReference>
<dbReference type="OrthoDB" id="754892at2759"/>